<keyword evidence="1" id="KW-0547">Nucleotide-binding</keyword>
<dbReference type="SMART" id="SM00382">
    <property type="entry name" value="AAA"/>
    <property type="match status" value="1"/>
</dbReference>
<evidence type="ECO:0000313" key="7">
    <source>
        <dbReference type="Proteomes" id="UP000231530"/>
    </source>
</evidence>
<keyword evidence="4" id="KW-0472">Membrane</keyword>
<dbReference type="AlphaFoldDB" id="A0A2H0TW64"/>
<dbReference type="Gene3D" id="3.40.50.300">
    <property type="entry name" value="P-loop containing nucleotide triphosphate hydrolases"/>
    <property type="match status" value="1"/>
</dbReference>
<feature type="coiled-coil region" evidence="3">
    <location>
        <begin position="322"/>
        <end position="365"/>
    </location>
</feature>
<feature type="domain" description="AAA+ ATPase" evidence="5">
    <location>
        <begin position="86"/>
        <end position="231"/>
    </location>
</feature>
<dbReference type="PANTHER" id="PTHR11638">
    <property type="entry name" value="ATP-DEPENDENT CLP PROTEASE"/>
    <property type="match status" value="1"/>
</dbReference>
<keyword evidence="3" id="KW-0175">Coiled coil</keyword>
<sequence>MDLYHIAQWGGTVLVVIAILLYYSSRKEGGLSIPFLPKMNSGKSSSGSYGGFTTDITEQAHEGKVDPVIGRDEEITRVTQILTRRRKNNVILVGEPGVGKTAIVEGLALKIVTGDVPAVLANKRVLVLQVADLISGTKYRGEFEHRVKQLVDYIKNSDRSIILFIDEIHTIMQTKGTEGSVNISDILKPALARGELQVIGATTSKEYDQYILPDESWERRFQKVTVSEPSTKESIEILKGLKKNYELYHKVIFTDESIEEAVTLSEKYIKDRHLPDKAIDLIDEAAAMIHVHEKETPDHAVALLYGAANTMAKENGMESETITKLKKELLSLRREEMSLTDAKKIEALRKDIVKKVKEIQKEESTILEKKGWPKVTGEHIRQVVSEWTGMKEE</sequence>
<accession>A0A2H0TW64</accession>
<evidence type="ECO:0000256" key="3">
    <source>
        <dbReference type="SAM" id="Coils"/>
    </source>
</evidence>
<dbReference type="InterPro" id="IPR027417">
    <property type="entry name" value="P-loop_NTPase"/>
</dbReference>
<dbReference type="InterPro" id="IPR003959">
    <property type="entry name" value="ATPase_AAA_core"/>
</dbReference>
<gene>
    <name evidence="6" type="ORF">COU32_02440</name>
</gene>
<dbReference type="PANTHER" id="PTHR11638:SF175">
    <property type="entry name" value="ATP-DEPENDENT CLP PROTEASE, ATP-BINDING SUBUNIT CLPC"/>
    <property type="match status" value="1"/>
</dbReference>
<dbReference type="GO" id="GO:0034605">
    <property type="term" value="P:cellular response to heat"/>
    <property type="evidence" value="ECO:0007669"/>
    <property type="project" value="TreeGrafter"/>
</dbReference>
<dbReference type="Pfam" id="PF17871">
    <property type="entry name" value="AAA_lid_9"/>
    <property type="match status" value="1"/>
</dbReference>
<dbReference type="GO" id="GO:0005737">
    <property type="term" value="C:cytoplasm"/>
    <property type="evidence" value="ECO:0007669"/>
    <property type="project" value="TreeGrafter"/>
</dbReference>
<feature type="transmembrane region" description="Helical" evidence="4">
    <location>
        <begin position="6"/>
        <end position="23"/>
    </location>
</feature>
<protein>
    <recommendedName>
        <fullName evidence="5">AAA+ ATPase domain-containing protein</fullName>
    </recommendedName>
</protein>
<evidence type="ECO:0000313" key="6">
    <source>
        <dbReference type="EMBL" id="PIR76375.1"/>
    </source>
</evidence>
<dbReference type="CDD" id="cd00009">
    <property type="entry name" value="AAA"/>
    <property type="match status" value="1"/>
</dbReference>
<keyword evidence="4" id="KW-1133">Transmembrane helix</keyword>
<dbReference type="Proteomes" id="UP000231530">
    <property type="component" value="Unassembled WGS sequence"/>
</dbReference>
<organism evidence="6 7">
    <name type="scientific">Candidatus Magasanikbacteria bacterium CG10_big_fil_rev_8_21_14_0_10_42_10</name>
    <dbReference type="NCBI Taxonomy" id="1974649"/>
    <lineage>
        <taxon>Bacteria</taxon>
        <taxon>Candidatus Magasanikiibacteriota</taxon>
    </lineage>
</organism>
<dbReference type="InterPro" id="IPR041546">
    <property type="entry name" value="ClpA/ClpB_AAA_lid"/>
</dbReference>
<dbReference type="GO" id="GO:0016887">
    <property type="term" value="F:ATP hydrolysis activity"/>
    <property type="evidence" value="ECO:0007669"/>
    <property type="project" value="InterPro"/>
</dbReference>
<reference evidence="7" key="1">
    <citation type="submission" date="2017-09" db="EMBL/GenBank/DDBJ databases">
        <title>Depth-based differentiation of microbial function through sediment-hosted aquifers and enrichment of novel symbionts in the deep terrestrial subsurface.</title>
        <authorList>
            <person name="Probst A.J."/>
            <person name="Ladd B."/>
            <person name="Jarett J.K."/>
            <person name="Geller-Mcgrath D.E."/>
            <person name="Sieber C.M.K."/>
            <person name="Emerson J.B."/>
            <person name="Anantharaman K."/>
            <person name="Thomas B.C."/>
            <person name="Malmstrom R."/>
            <person name="Stieglmeier M."/>
            <person name="Klingl A."/>
            <person name="Woyke T."/>
            <person name="Ryan C.M."/>
            <person name="Banfield J.F."/>
        </authorList>
    </citation>
    <scope>NUCLEOTIDE SEQUENCE [LARGE SCALE GENOMIC DNA]</scope>
</reference>
<name>A0A2H0TW64_9BACT</name>
<evidence type="ECO:0000256" key="1">
    <source>
        <dbReference type="ARBA" id="ARBA00022741"/>
    </source>
</evidence>
<evidence type="ECO:0000259" key="5">
    <source>
        <dbReference type="SMART" id="SM00382"/>
    </source>
</evidence>
<proteinExistence type="predicted"/>
<dbReference type="Gene3D" id="1.10.8.60">
    <property type="match status" value="1"/>
</dbReference>
<comment type="caution">
    <text evidence="6">The sequence shown here is derived from an EMBL/GenBank/DDBJ whole genome shotgun (WGS) entry which is preliminary data.</text>
</comment>
<evidence type="ECO:0000256" key="4">
    <source>
        <dbReference type="SAM" id="Phobius"/>
    </source>
</evidence>
<dbReference type="InterPro" id="IPR050130">
    <property type="entry name" value="ClpA_ClpB"/>
</dbReference>
<keyword evidence="2" id="KW-0067">ATP-binding</keyword>
<evidence type="ECO:0000256" key="2">
    <source>
        <dbReference type="ARBA" id="ARBA00022840"/>
    </source>
</evidence>
<dbReference type="Gene3D" id="4.10.860.10">
    <property type="entry name" value="UVR domain"/>
    <property type="match status" value="1"/>
</dbReference>
<dbReference type="EMBL" id="PFBY01000030">
    <property type="protein sequence ID" value="PIR76375.1"/>
    <property type="molecule type" value="Genomic_DNA"/>
</dbReference>
<dbReference type="GO" id="GO:0005524">
    <property type="term" value="F:ATP binding"/>
    <property type="evidence" value="ECO:0007669"/>
    <property type="project" value="UniProtKB-KW"/>
</dbReference>
<dbReference type="Pfam" id="PF00004">
    <property type="entry name" value="AAA"/>
    <property type="match status" value="1"/>
</dbReference>
<keyword evidence="4" id="KW-0812">Transmembrane</keyword>
<dbReference type="InterPro" id="IPR003593">
    <property type="entry name" value="AAA+_ATPase"/>
</dbReference>
<dbReference type="SUPFAM" id="SSF52540">
    <property type="entry name" value="P-loop containing nucleoside triphosphate hydrolases"/>
    <property type="match status" value="1"/>
</dbReference>